<reference evidence="5 7" key="1">
    <citation type="journal article" date="2012" name="Nature">
        <title>Algal genomes reveal evolutionary mosaicism and the fate of nucleomorphs.</title>
        <authorList>
            <consortium name="DOE Joint Genome Institute"/>
            <person name="Curtis B.A."/>
            <person name="Tanifuji G."/>
            <person name="Burki F."/>
            <person name="Gruber A."/>
            <person name="Irimia M."/>
            <person name="Maruyama S."/>
            <person name="Arias M.C."/>
            <person name="Ball S.G."/>
            <person name="Gile G.H."/>
            <person name="Hirakawa Y."/>
            <person name="Hopkins J.F."/>
            <person name="Kuo A."/>
            <person name="Rensing S.A."/>
            <person name="Schmutz J."/>
            <person name="Symeonidi A."/>
            <person name="Elias M."/>
            <person name="Eveleigh R.J."/>
            <person name="Herman E.K."/>
            <person name="Klute M.J."/>
            <person name="Nakayama T."/>
            <person name="Obornik M."/>
            <person name="Reyes-Prieto A."/>
            <person name="Armbrust E.V."/>
            <person name="Aves S.J."/>
            <person name="Beiko R.G."/>
            <person name="Coutinho P."/>
            <person name="Dacks J.B."/>
            <person name="Durnford D.G."/>
            <person name="Fast N.M."/>
            <person name="Green B.R."/>
            <person name="Grisdale C.J."/>
            <person name="Hempel F."/>
            <person name="Henrissat B."/>
            <person name="Hoppner M.P."/>
            <person name="Ishida K."/>
            <person name="Kim E."/>
            <person name="Koreny L."/>
            <person name="Kroth P.G."/>
            <person name="Liu Y."/>
            <person name="Malik S.B."/>
            <person name="Maier U.G."/>
            <person name="McRose D."/>
            <person name="Mock T."/>
            <person name="Neilson J.A."/>
            <person name="Onodera N.T."/>
            <person name="Poole A.M."/>
            <person name="Pritham E.J."/>
            <person name="Richards T.A."/>
            <person name="Rocap G."/>
            <person name="Roy S.W."/>
            <person name="Sarai C."/>
            <person name="Schaack S."/>
            <person name="Shirato S."/>
            <person name="Slamovits C.H."/>
            <person name="Spencer D.F."/>
            <person name="Suzuki S."/>
            <person name="Worden A.Z."/>
            <person name="Zauner S."/>
            <person name="Barry K."/>
            <person name="Bell C."/>
            <person name="Bharti A.K."/>
            <person name="Crow J.A."/>
            <person name="Grimwood J."/>
            <person name="Kramer R."/>
            <person name="Lindquist E."/>
            <person name="Lucas S."/>
            <person name="Salamov A."/>
            <person name="McFadden G.I."/>
            <person name="Lane C.E."/>
            <person name="Keeling P.J."/>
            <person name="Gray M.W."/>
            <person name="Grigoriev I.V."/>
            <person name="Archibald J.M."/>
        </authorList>
    </citation>
    <scope>NUCLEOTIDE SEQUENCE</scope>
    <source>
        <strain evidence="5 7">CCMP2712</strain>
    </source>
</reference>
<proteinExistence type="predicted"/>
<dbReference type="InterPro" id="IPR008979">
    <property type="entry name" value="Galactose-bd-like_sf"/>
</dbReference>
<dbReference type="SUPFAM" id="SSF56496">
    <property type="entry name" value="Fibrinogen C-terminal domain-like"/>
    <property type="match status" value="1"/>
</dbReference>
<dbReference type="InterPro" id="IPR028994">
    <property type="entry name" value="Integrin_alpha_N"/>
</dbReference>
<feature type="chain" id="PRO_5008771537" description="F5/8 type C domain-containing protein" evidence="2">
    <location>
        <begin position="20"/>
        <end position="1638"/>
    </location>
</feature>
<dbReference type="PANTHER" id="PTHR36220">
    <property type="entry name" value="UNNAMED PRODUCT"/>
    <property type="match status" value="1"/>
</dbReference>
<keyword evidence="2" id="KW-0732">Signal</keyword>
<dbReference type="PROSITE" id="PS50022">
    <property type="entry name" value="FA58C_3"/>
    <property type="match status" value="1"/>
</dbReference>
<dbReference type="RefSeq" id="XP_005836430.1">
    <property type="nucleotide sequence ID" value="XM_005836373.1"/>
</dbReference>
<dbReference type="Gene3D" id="2.130.10.130">
    <property type="entry name" value="Integrin alpha, N-terminal"/>
    <property type="match status" value="1"/>
</dbReference>
<dbReference type="Gene3D" id="2.60.120.260">
    <property type="entry name" value="Galactose-binding domain-like"/>
    <property type="match status" value="1"/>
</dbReference>
<name>L1JMM5_GUITC</name>
<reference evidence="7" key="2">
    <citation type="submission" date="2012-11" db="EMBL/GenBank/DDBJ databases">
        <authorList>
            <person name="Kuo A."/>
            <person name="Curtis B.A."/>
            <person name="Tanifuji G."/>
            <person name="Burki F."/>
            <person name="Gruber A."/>
            <person name="Irimia M."/>
            <person name="Maruyama S."/>
            <person name="Arias M.C."/>
            <person name="Ball S.G."/>
            <person name="Gile G.H."/>
            <person name="Hirakawa Y."/>
            <person name="Hopkins J.F."/>
            <person name="Rensing S.A."/>
            <person name="Schmutz J."/>
            <person name="Symeonidi A."/>
            <person name="Elias M."/>
            <person name="Eveleigh R.J."/>
            <person name="Herman E.K."/>
            <person name="Klute M.J."/>
            <person name="Nakayama T."/>
            <person name="Obornik M."/>
            <person name="Reyes-Prieto A."/>
            <person name="Armbrust E.V."/>
            <person name="Aves S.J."/>
            <person name="Beiko R.G."/>
            <person name="Coutinho P."/>
            <person name="Dacks J.B."/>
            <person name="Durnford D.G."/>
            <person name="Fast N.M."/>
            <person name="Green B.R."/>
            <person name="Grisdale C."/>
            <person name="Hempe F."/>
            <person name="Henrissat B."/>
            <person name="Hoppner M.P."/>
            <person name="Ishida K.-I."/>
            <person name="Kim E."/>
            <person name="Koreny L."/>
            <person name="Kroth P.G."/>
            <person name="Liu Y."/>
            <person name="Malik S.-B."/>
            <person name="Maier U.G."/>
            <person name="McRose D."/>
            <person name="Mock T."/>
            <person name="Neilson J.A."/>
            <person name="Onodera N.T."/>
            <person name="Poole A.M."/>
            <person name="Pritham E.J."/>
            <person name="Richards T.A."/>
            <person name="Rocap G."/>
            <person name="Roy S.W."/>
            <person name="Sarai C."/>
            <person name="Schaack S."/>
            <person name="Shirato S."/>
            <person name="Slamovits C.H."/>
            <person name="Spencer D.F."/>
            <person name="Suzuki S."/>
            <person name="Worden A.Z."/>
            <person name="Zauner S."/>
            <person name="Barry K."/>
            <person name="Bell C."/>
            <person name="Bharti A.K."/>
            <person name="Crow J.A."/>
            <person name="Grimwood J."/>
            <person name="Kramer R."/>
            <person name="Lindquist E."/>
            <person name="Lucas S."/>
            <person name="Salamov A."/>
            <person name="McFadden G.I."/>
            <person name="Lane C.E."/>
            <person name="Keeling P.J."/>
            <person name="Gray M.W."/>
            <person name="Grigoriev I.V."/>
            <person name="Archibald J.M."/>
        </authorList>
    </citation>
    <scope>NUCLEOTIDE SEQUENCE</scope>
    <source>
        <strain evidence="7">CCMP2712</strain>
    </source>
</reference>
<dbReference type="OrthoDB" id="5952718at2759"/>
<sequence>MAAWRVWILLLVAAEGGSWQETPRLEPDLRILVNGSGSFDMDVGPDALAFVSNLSVSIWSRRKEGDWGEVANFDLPEQGGGNESLAPKLRLSRGYLAVCVGRSIYLYGNHVGANGSFVKDGWGKLKHFQVSYPNESLDILPMDVAFGARVLIVSYSYVGDANSTLVKFFPFATRGSEASQTFLFDDVAGEGCGRSLAVDEELFYSFSDELVAIGCPGNGTTAGSLVLVERPTREGDDWAITRRLQAVDVYGNSEAVVGDKFGEQVALSYGYLAVMCSNCDEGRGSVFIFHKSLEDADKEDNNFTGWSLAKKLTCAACNSLLRTSICLRAAELGLVDWEHSQAYLFVRDSEGPYSFAMEAIYNVPYLNDTSDGVASCRLHGGQHAISSYSPQSQMFPPPLPAGSQLGSSVVGSPVDTIAVVGAPSASVDRFGSGCAFVVFQTRWKEELQLRLVEGGTLLPPSWGLCSVNETEEGFSDVTCAYEIDFGRSLSLIFLEEGVICTRSRHLLAVGAPGATPSSLQRGSGAVFLYEMFSPSSGPQLVQTLIPSYCYRHCEGDGYGWSVALHATTNSSLLVVGAPGASISDQGRVGLVGVWERVGDEFVQTRLLHPPLTAEQFPPASLTCGSTTFLCRHLTIENLLATPGGRFGEAVAVFGNRIFVGSPGAGVGGGIVAGRIGAVYVFDKFAPSLGRAFSFSPRRYFPSSSSSSSSGLTGSWGLRQVLVDSSGGSGARFGFSLYVNEQLLAVGSPGWTNFRAENERRTLDSGAVLTFAESAEGNLYEYQRVLPDVTSNSSSEMFGFAVSLNPLGYAAVSAPGRTAPARWPDDFMEQDGRLRRRTQGSAFLFVPNSSSSSSSPLSLHLVQRREVQDIFACSNARVGHSLSFDGDFLLLGAPGGSEVDSADRFAKGARAGSVSVFKVSQTTSQVGYVWSHSVINSIDHAPASSCLELLERGYNQSGLYWLLPQNEDGFVNHTKEHVGYCDMQTMGGGWLMCFTTTERVDLVNEFAFDLSLPYGTDGYRADCRNYPFSEVLYVQHLEQGVLSSNFQDGGDVITVYRAVSRSPTTVMGGSWTAAGWEEASLRGGVAGDVYGRYLWRMYDFGDKHGGGMWDEEMQLNVCAAGRETAGFFFSGVERTAACQDGWKSCSDWCKDEVSKYSRASQEGGCMYGGSPEALGVSNRNLFLSRQLRSSSSVSSNFSADYGRLYQAPDANFERGAWRPQLEDAEAYLEVELHQLEDSLVAVGLQGGRWGVNGSNEGWVKSFLVRSSTTGVDWMLVGDEETGQGTLFQGNEDADSVRLISFPSPLSARFLRIFPVSWENEAALRVELYRSSCPPSSFSGTCVGRNGHVQRPPSRISVGLRNYQGKCQAGWTGDGVHCSCSARSITDVLAYWRFEGEGGRGGAIAIEINAASPVGLQDEWYRESGVASPRNDLYAQGGGGSLAPVYSGEVPPEEKFAVLCAGTRASAFFPGVNFLSPSPASSLNLINVSSFTIEFSLRVDEPQGWDSCLLDFSGDHPGLRVQLSMSRRIVLSWTTASLDLLSLAGSTELHEGRWWKVTIVGDRTQGTCKIFVFDRDTGSWRADAELAACSSDLFTSQPNIRWRVGACGDVGRSFGFFRGFLDEIRISSSALPIYRWLWQP</sequence>
<evidence type="ECO:0000313" key="5">
    <source>
        <dbReference type="EMBL" id="EKX49450.1"/>
    </source>
</evidence>
<dbReference type="InterPro" id="IPR002181">
    <property type="entry name" value="Fibrinogen_a/b/g_C_dom"/>
</dbReference>
<feature type="signal peptide" evidence="2">
    <location>
        <begin position="1"/>
        <end position="19"/>
    </location>
</feature>
<evidence type="ECO:0000259" key="4">
    <source>
        <dbReference type="PROSITE" id="PS51406"/>
    </source>
</evidence>
<dbReference type="InterPro" id="IPR014716">
    <property type="entry name" value="Fibrinogen_a/b/g_C_1"/>
</dbReference>
<dbReference type="KEGG" id="gtt:GUITHDRAFT_136113"/>
<dbReference type="InterPro" id="IPR013519">
    <property type="entry name" value="Int_alpha_beta-p"/>
</dbReference>
<dbReference type="SUPFAM" id="SSF49785">
    <property type="entry name" value="Galactose-binding domain-like"/>
    <property type="match status" value="1"/>
</dbReference>
<evidence type="ECO:0000313" key="6">
    <source>
        <dbReference type="EnsemblProtists" id="EKX49450"/>
    </source>
</evidence>
<dbReference type="GeneID" id="17305912"/>
<dbReference type="SUPFAM" id="SSF49899">
    <property type="entry name" value="Concanavalin A-like lectins/glucanases"/>
    <property type="match status" value="1"/>
</dbReference>
<dbReference type="EnsemblProtists" id="EKX49450">
    <property type="protein sequence ID" value="EKX49450"/>
    <property type="gene ID" value="GUITHDRAFT_136113"/>
</dbReference>
<gene>
    <name evidence="5" type="ORF">GUITHDRAFT_136113</name>
</gene>
<evidence type="ECO:0000313" key="7">
    <source>
        <dbReference type="Proteomes" id="UP000011087"/>
    </source>
</evidence>
<dbReference type="Proteomes" id="UP000011087">
    <property type="component" value="Unassembled WGS sequence"/>
</dbReference>
<dbReference type="InterPro" id="IPR013320">
    <property type="entry name" value="ConA-like_dom_sf"/>
</dbReference>
<keyword evidence="7" id="KW-1185">Reference proteome</keyword>
<dbReference type="PaxDb" id="55529-EKX49450"/>
<dbReference type="InterPro" id="IPR036056">
    <property type="entry name" value="Fibrinogen-like_C"/>
</dbReference>
<accession>L1JMM5</accession>
<dbReference type="PROSITE" id="PS51406">
    <property type="entry name" value="FIBRINOGEN_C_2"/>
    <property type="match status" value="1"/>
</dbReference>
<dbReference type="SMART" id="SM00191">
    <property type="entry name" value="Int_alpha"/>
    <property type="match status" value="6"/>
</dbReference>
<keyword evidence="1" id="KW-0677">Repeat</keyword>
<dbReference type="InterPro" id="IPR000421">
    <property type="entry name" value="FA58C"/>
</dbReference>
<dbReference type="Gene3D" id="3.90.215.10">
    <property type="entry name" value="Gamma Fibrinogen, chain A, domain 1"/>
    <property type="match status" value="1"/>
</dbReference>
<protein>
    <recommendedName>
        <fullName evidence="8">F5/8 type C domain-containing protein</fullName>
    </recommendedName>
</protein>
<evidence type="ECO:0000256" key="1">
    <source>
        <dbReference type="ARBA" id="ARBA00022737"/>
    </source>
</evidence>
<reference evidence="6" key="3">
    <citation type="submission" date="2015-06" db="UniProtKB">
        <authorList>
            <consortium name="EnsemblProtists"/>
        </authorList>
    </citation>
    <scope>IDENTIFICATION</scope>
</reference>
<dbReference type="STRING" id="905079.L1JMM5"/>
<evidence type="ECO:0000259" key="3">
    <source>
        <dbReference type="PROSITE" id="PS50022"/>
    </source>
</evidence>
<dbReference type="Gene3D" id="2.60.120.200">
    <property type="match status" value="1"/>
</dbReference>
<dbReference type="eggNOG" id="ENOG502QUEH">
    <property type="taxonomic scope" value="Eukaryota"/>
</dbReference>
<dbReference type="PANTHER" id="PTHR36220:SF1">
    <property type="entry name" value="GAMMA TUBULIN COMPLEX COMPONENT C-TERMINAL DOMAIN-CONTAINING PROTEIN"/>
    <property type="match status" value="1"/>
</dbReference>
<evidence type="ECO:0008006" key="8">
    <source>
        <dbReference type="Google" id="ProtNLM"/>
    </source>
</evidence>
<evidence type="ECO:0000256" key="2">
    <source>
        <dbReference type="SAM" id="SignalP"/>
    </source>
</evidence>
<organism evidence="5">
    <name type="scientific">Guillardia theta (strain CCMP2712)</name>
    <name type="common">Cryptophyte</name>
    <dbReference type="NCBI Taxonomy" id="905079"/>
    <lineage>
        <taxon>Eukaryota</taxon>
        <taxon>Cryptophyceae</taxon>
        <taxon>Pyrenomonadales</taxon>
        <taxon>Geminigeraceae</taxon>
        <taxon>Guillardia</taxon>
    </lineage>
</organism>
<dbReference type="EMBL" id="JH992982">
    <property type="protein sequence ID" value="EKX49450.1"/>
    <property type="molecule type" value="Genomic_DNA"/>
</dbReference>
<dbReference type="Pfam" id="PF00754">
    <property type="entry name" value="F5_F8_type_C"/>
    <property type="match status" value="1"/>
</dbReference>
<feature type="domain" description="Fibrinogen C-terminal" evidence="4">
    <location>
        <begin position="936"/>
        <end position="990"/>
    </location>
</feature>
<feature type="domain" description="F5/8 type C" evidence="3">
    <location>
        <begin position="1168"/>
        <end position="1329"/>
    </location>
</feature>
<dbReference type="HOGENOM" id="CLU_242946_0_0_1"/>
<dbReference type="NCBIfam" id="NF040941">
    <property type="entry name" value="GGGWT_bact"/>
    <property type="match status" value="1"/>
</dbReference>